<evidence type="ECO:0000313" key="2">
    <source>
        <dbReference type="Proteomes" id="UP000309389"/>
    </source>
</evidence>
<dbReference type="EMBL" id="SSHH01000001">
    <property type="protein sequence ID" value="TIX51261.1"/>
    <property type="molecule type" value="Genomic_DNA"/>
</dbReference>
<keyword evidence="2" id="KW-1185">Reference proteome</keyword>
<evidence type="ECO:0000313" key="1">
    <source>
        <dbReference type="EMBL" id="TIX51261.1"/>
    </source>
</evidence>
<dbReference type="InterPro" id="IPR010985">
    <property type="entry name" value="Ribbon_hlx_hlx"/>
</dbReference>
<dbReference type="SUPFAM" id="SSF47598">
    <property type="entry name" value="Ribbon-helix-helix"/>
    <property type="match status" value="1"/>
</dbReference>
<dbReference type="Proteomes" id="UP000309389">
    <property type="component" value="Unassembled WGS sequence"/>
</dbReference>
<dbReference type="AlphaFoldDB" id="A0A4T3F3D4"/>
<comment type="caution">
    <text evidence="1">The sequence shown here is derived from an EMBL/GenBank/DDBJ whole genome shotgun (WGS) entry which is preliminary data.</text>
</comment>
<organism evidence="1 2">
    <name type="scientific">Alteraurantiacibacter aquimixticola</name>
    <dbReference type="NCBI Taxonomy" id="2489173"/>
    <lineage>
        <taxon>Bacteria</taxon>
        <taxon>Pseudomonadati</taxon>
        <taxon>Pseudomonadota</taxon>
        <taxon>Alphaproteobacteria</taxon>
        <taxon>Sphingomonadales</taxon>
        <taxon>Erythrobacteraceae</taxon>
        <taxon>Alteraurantiacibacter</taxon>
    </lineage>
</organism>
<accession>A0A4T3F3D4</accession>
<protein>
    <submittedName>
        <fullName evidence="1">Uncharacterized protein</fullName>
    </submittedName>
</protein>
<sequence length="186" mass="20542">MSDPKPIASLGPLLLARKGTAKPAMRAQLDSSARGTSADVVDHLDELSASQEDLGWNDMGDHDMQEPHVVQEPHVMQEPEVRRQQMGLVHRIADSNLVAFKAAHNQNNPEPLRSKEKPVKPVATQSRRAAFTLRLDDERHLKLKLASTVSGESAQQLVTRALDNLLSEMPEIEDLAAQVKRGDKHS</sequence>
<dbReference type="GO" id="GO:0006355">
    <property type="term" value="P:regulation of DNA-templated transcription"/>
    <property type="evidence" value="ECO:0007669"/>
    <property type="project" value="InterPro"/>
</dbReference>
<dbReference type="OrthoDB" id="7507351at2"/>
<reference evidence="1 2" key="1">
    <citation type="submission" date="2019-04" db="EMBL/GenBank/DDBJ databases">
        <title>Altererythrobacter aquimixticola sp. nov., isolated from sediment of junction between the ocean and a freshwater spring.</title>
        <authorList>
            <person name="Yoon J.-H."/>
        </authorList>
    </citation>
    <scope>NUCLEOTIDE SEQUENCE [LARGE SCALE GENOMIC DNA]</scope>
    <source>
        <strain evidence="1 2">SSKS-13</strain>
    </source>
</reference>
<proteinExistence type="predicted"/>
<dbReference type="RefSeq" id="WP_136692000.1">
    <property type="nucleotide sequence ID" value="NZ_SSHH01000001.1"/>
</dbReference>
<gene>
    <name evidence="1" type="ORF">E5222_01990</name>
</gene>
<name>A0A4T3F3D4_9SPHN</name>